<protein>
    <submittedName>
        <fullName evidence="3">Pyridoxamine 5'-phosphate oxidase family protein</fullName>
    </submittedName>
</protein>
<dbReference type="GO" id="GO:0005829">
    <property type="term" value="C:cytosol"/>
    <property type="evidence" value="ECO:0007669"/>
    <property type="project" value="TreeGrafter"/>
</dbReference>
<proteinExistence type="predicted"/>
<dbReference type="Pfam" id="PF01243">
    <property type="entry name" value="PNPOx_N"/>
    <property type="match status" value="1"/>
</dbReference>
<dbReference type="RefSeq" id="WP_208503490.1">
    <property type="nucleotide sequence ID" value="NZ_JAGFOA010000004.1"/>
</dbReference>
<dbReference type="AlphaFoldDB" id="A0A939TQW9"/>
<dbReference type="PANTHER" id="PTHR35176">
    <property type="entry name" value="HEME OXYGENASE HI_0854-RELATED"/>
    <property type="match status" value="1"/>
</dbReference>
<dbReference type="Proteomes" id="UP000680132">
    <property type="component" value="Unassembled WGS sequence"/>
</dbReference>
<dbReference type="InterPro" id="IPR011576">
    <property type="entry name" value="Pyridox_Oxase_N"/>
</dbReference>
<comment type="caution">
    <text evidence="3">The sequence shown here is derived from an EMBL/GenBank/DDBJ whole genome shotgun (WGS) entry which is preliminary data.</text>
</comment>
<keyword evidence="4" id="KW-1185">Reference proteome</keyword>
<gene>
    <name evidence="3" type="ORF">J5V96_10290</name>
</gene>
<organism evidence="3 4">
    <name type="scientific">Microbacterium stercoris</name>
    <dbReference type="NCBI Taxonomy" id="2820289"/>
    <lineage>
        <taxon>Bacteria</taxon>
        <taxon>Bacillati</taxon>
        <taxon>Actinomycetota</taxon>
        <taxon>Actinomycetes</taxon>
        <taxon>Micrococcales</taxon>
        <taxon>Microbacteriaceae</taxon>
        <taxon>Microbacterium</taxon>
    </lineage>
</organism>
<sequence length="131" mass="14016">MIDWNDVAPKFAGTAVAHLATVGRDGGPRSVPLWVDVVDETDLAFFTEAGAAKDKNIGHEPRVALSVTDPANPLDMATVRGEVTARLEGEAALVLVDRIAVKYTGEPYGVRTGLVAFVVRPTSWWAHDYAG</sequence>
<dbReference type="PANTHER" id="PTHR35176:SF6">
    <property type="entry name" value="HEME OXYGENASE HI_0854-RELATED"/>
    <property type="match status" value="1"/>
</dbReference>
<dbReference type="EMBL" id="JAGFOA010000004">
    <property type="protein sequence ID" value="MBO3663900.1"/>
    <property type="molecule type" value="Genomic_DNA"/>
</dbReference>
<evidence type="ECO:0000313" key="4">
    <source>
        <dbReference type="Proteomes" id="UP000680132"/>
    </source>
</evidence>
<accession>A0A939TQW9</accession>
<evidence type="ECO:0000256" key="1">
    <source>
        <dbReference type="ARBA" id="ARBA00023002"/>
    </source>
</evidence>
<dbReference type="GO" id="GO:0016627">
    <property type="term" value="F:oxidoreductase activity, acting on the CH-CH group of donors"/>
    <property type="evidence" value="ECO:0007669"/>
    <property type="project" value="TreeGrafter"/>
</dbReference>
<evidence type="ECO:0000313" key="3">
    <source>
        <dbReference type="EMBL" id="MBO3663900.1"/>
    </source>
</evidence>
<dbReference type="Gene3D" id="2.30.110.10">
    <property type="entry name" value="Electron Transport, Fmn-binding Protein, Chain A"/>
    <property type="match status" value="1"/>
</dbReference>
<name>A0A939TQW9_9MICO</name>
<evidence type="ECO:0000259" key="2">
    <source>
        <dbReference type="Pfam" id="PF01243"/>
    </source>
</evidence>
<reference evidence="3" key="1">
    <citation type="submission" date="2021-03" db="EMBL/GenBank/DDBJ databases">
        <title>Microbacterium sp. nov., a novel actinobacterium isolated from cow dung.</title>
        <authorList>
            <person name="Zhang L."/>
        </authorList>
    </citation>
    <scope>NUCLEOTIDE SEQUENCE</scope>
    <source>
        <strain evidence="3">NEAU-LLB</strain>
    </source>
</reference>
<dbReference type="SUPFAM" id="SSF50475">
    <property type="entry name" value="FMN-binding split barrel"/>
    <property type="match status" value="1"/>
</dbReference>
<keyword evidence="1" id="KW-0560">Oxidoreductase</keyword>
<feature type="domain" description="Pyridoxamine 5'-phosphate oxidase N-terminal" evidence="2">
    <location>
        <begin position="16"/>
        <end position="109"/>
    </location>
</feature>
<dbReference type="InterPro" id="IPR052019">
    <property type="entry name" value="F420H2_bilvrd_red/Heme_oxyg"/>
</dbReference>
<dbReference type="InterPro" id="IPR012349">
    <property type="entry name" value="Split_barrel_FMN-bd"/>
</dbReference>
<dbReference type="GO" id="GO:0070967">
    <property type="term" value="F:coenzyme F420 binding"/>
    <property type="evidence" value="ECO:0007669"/>
    <property type="project" value="TreeGrafter"/>
</dbReference>